<dbReference type="PROSITE" id="PS51195">
    <property type="entry name" value="Q_MOTIF"/>
    <property type="match status" value="1"/>
</dbReference>
<dbReference type="Gene3D" id="3.40.50.300">
    <property type="entry name" value="P-loop containing nucleotide triphosphate hydrolases"/>
    <property type="match status" value="2"/>
</dbReference>
<evidence type="ECO:0000256" key="3">
    <source>
        <dbReference type="ARBA" id="ARBA00022801"/>
    </source>
</evidence>
<accession>A0AAU9ILQ8</accession>
<dbReference type="InterPro" id="IPR011545">
    <property type="entry name" value="DEAD/DEAH_box_helicase_dom"/>
</dbReference>
<dbReference type="PROSITE" id="PS51192">
    <property type="entry name" value="HELICASE_ATP_BIND_1"/>
    <property type="match status" value="1"/>
</dbReference>
<evidence type="ECO:0000259" key="12">
    <source>
        <dbReference type="PROSITE" id="PS51194"/>
    </source>
</evidence>
<evidence type="ECO:0000256" key="6">
    <source>
        <dbReference type="ARBA" id="ARBA00022884"/>
    </source>
</evidence>
<dbReference type="PROSITE" id="PS51194">
    <property type="entry name" value="HELICASE_CTER"/>
    <property type="match status" value="1"/>
</dbReference>
<gene>
    <name evidence="14" type="ORF">BSTOLATCC_MIC9963</name>
</gene>
<keyword evidence="2 9" id="KW-0547">Nucleotide-binding</keyword>
<dbReference type="FunFam" id="3.40.50.300:FF:000008">
    <property type="entry name" value="ATP-dependent RNA helicase RhlB"/>
    <property type="match status" value="1"/>
</dbReference>
<evidence type="ECO:0000256" key="9">
    <source>
        <dbReference type="RuleBase" id="RU000492"/>
    </source>
</evidence>
<evidence type="ECO:0000259" key="13">
    <source>
        <dbReference type="PROSITE" id="PS51195"/>
    </source>
</evidence>
<evidence type="ECO:0000256" key="5">
    <source>
        <dbReference type="ARBA" id="ARBA00022840"/>
    </source>
</evidence>
<evidence type="ECO:0000256" key="10">
    <source>
        <dbReference type="SAM" id="MobiDB-lite"/>
    </source>
</evidence>
<evidence type="ECO:0000313" key="14">
    <source>
        <dbReference type="EMBL" id="CAG9314167.1"/>
    </source>
</evidence>
<evidence type="ECO:0000256" key="2">
    <source>
        <dbReference type="ARBA" id="ARBA00022741"/>
    </source>
</evidence>
<dbReference type="GO" id="GO:0016787">
    <property type="term" value="F:hydrolase activity"/>
    <property type="evidence" value="ECO:0007669"/>
    <property type="project" value="UniProtKB-KW"/>
</dbReference>
<keyword evidence="4 9" id="KW-0347">Helicase</keyword>
<protein>
    <recommendedName>
        <fullName evidence="1">RNA helicase</fullName>
        <ecNumber evidence="1">3.6.4.13</ecNumber>
    </recommendedName>
</protein>
<dbReference type="Pfam" id="PF00270">
    <property type="entry name" value="DEAD"/>
    <property type="match status" value="1"/>
</dbReference>
<feature type="domain" description="DEAD-box RNA helicase Q" evidence="13">
    <location>
        <begin position="101"/>
        <end position="129"/>
    </location>
</feature>
<feature type="domain" description="Helicase C-terminal" evidence="12">
    <location>
        <begin position="323"/>
        <end position="482"/>
    </location>
</feature>
<comment type="caution">
    <text evidence="14">The sequence shown here is derived from an EMBL/GenBank/DDBJ whole genome shotgun (WGS) entry which is preliminary data.</text>
</comment>
<dbReference type="SMART" id="SM00487">
    <property type="entry name" value="DEXDc"/>
    <property type="match status" value="1"/>
</dbReference>
<keyword evidence="3 9" id="KW-0378">Hydrolase</keyword>
<dbReference type="AlphaFoldDB" id="A0AAU9ILQ8"/>
<dbReference type="CDD" id="cd17967">
    <property type="entry name" value="DEADc_DDX3_DDX4"/>
    <property type="match status" value="1"/>
</dbReference>
<dbReference type="Pfam" id="PF00271">
    <property type="entry name" value="Helicase_C"/>
    <property type="match status" value="1"/>
</dbReference>
<dbReference type="SMART" id="SM00490">
    <property type="entry name" value="HELICc"/>
    <property type="match status" value="1"/>
</dbReference>
<comment type="similarity">
    <text evidence="9">Belongs to the DEAD box helicase family.</text>
</comment>
<dbReference type="GO" id="GO:0003724">
    <property type="term" value="F:RNA helicase activity"/>
    <property type="evidence" value="ECO:0007669"/>
    <property type="project" value="UniProtKB-EC"/>
</dbReference>
<feature type="short sequence motif" description="Q motif" evidence="8">
    <location>
        <begin position="101"/>
        <end position="129"/>
    </location>
</feature>
<comment type="catalytic activity">
    <reaction evidence="7">
        <text>ATP + H2O = ADP + phosphate + H(+)</text>
        <dbReference type="Rhea" id="RHEA:13065"/>
        <dbReference type="ChEBI" id="CHEBI:15377"/>
        <dbReference type="ChEBI" id="CHEBI:15378"/>
        <dbReference type="ChEBI" id="CHEBI:30616"/>
        <dbReference type="ChEBI" id="CHEBI:43474"/>
        <dbReference type="ChEBI" id="CHEBI:456216"/>
        <dbReference type="EC" id="3.6.4.13"/>
    </reaction>
</comment>
<keyword evidence="6" id="KW-0694">RNA-binding</keyword>
<dbReference type="Proteomes" id="UP001162131">
    <property type="component" value="Unassembled WGS sequence"/>
</dbReference>
<dbReference type="InterPro" id="IPR044763">
    <property type="entry name" value="Ded1/Dbp1_DEADc"/>
</dbReference>
<keyword evidence="15" id="KW-1185">Reference proteome</keyword>
<keyword evidence="5 9" id="KW-0067">ATP-binding</keyword>
<dbReference type="InterPro" id="IPR014001">
    <property type="entry name" value="Helicase_ATP-bd"/>
</dbReference>
<dbReference type="InterPro" id="IPR001650">
    <property type="entry name" value="Helicase_C-like"/>
</dbReference>
<dbReference type="PROSITE" id="PS00039">
    <property type="entry name" value="DEAD_ATP_HELICASE"/>
    <property type="match status" value="1"/>
</dbReference>
<dbReference type="InterPro" id="IPR027417">
    <property type="entry name" value="P-loop_NTPase"/>
</dbReference>
<organism evidence="14 15">
    <name type="scientific">Blepharisma stoltei</name>
    <dbReference type="NCBI Taxonomy" id="1481888"/>
    <lineage>
        <taxon>Eukaryota</taxon>
        <taxon>Sar</taxon>
        <taxon>Alveolata</taxon>
        <taxon>Ciliophora</taxon>
        <taxon>Postciliodesmatophora</taxon>
        <taxon>Heterotrichea</taxon>
        <taxon>Heterotrichida</taxon>
        <taxon>Blepharismidae</taxon>
        <taxon>Blepharisma</taxon>
    </lineage>
</organism>
<evidence type="ECO:0000313" key="15">
    <source>
        <dbReference type="Proteomes" id="UP001162131"/>
    </source>
</evidence>
<dbReference type="SUPFAM" id="SSF52540">
    <property type="entry name" value="P-loop containing nucleoside triphosphate hydrolases"/>
    <property type="match status" value="1"/>
</dbReference>
<reference evidence="14" key="1">
    <citation type="submission" date="2021-09" db="EMBL/GenBank/DDBJ databases">
        <authorList>
            <consortium name="AG Swart"/>
            <person name="Singh M."/>
            <person name="Singh A."/>
            <person name="Seah K."/>
            <person name="Emmerich C."/>
        </authorList>
    </citation>
    <scope>NUCLEOTIDE SEQUENCE</scope>
    <source>
        <strain evidence="14">ATCC30299</strain>
    </source>
</reference>
<evidence type="ECO:0000256" key="4">
    <source>
        <dbReference type="ARBA" id="ARBA00022806"/>
    </source>
</evidence>
<dbReference type="EC" id="3.6.4.13" evidence="1"/>
<feature type="region of interest" description="Disordered" evidence="10">
    <location>
        <begin position="1"/>
        <end position="28"/>
    </location>
</feature>
<dbReference type="GO" id="GO:0005524">
    <property type="term" value="F:ATP binding"/>
    <property type="evidence" value="ECO:0007669"/>
    <property type="project" value="UniProtKB-KW"/>
</dbReference>
<dbReference type="PANTHER" id="PTHR47958">
    <property type="entry name" value="ATP-DEPENDENT RNA HELICASE DBP3"/>
    <property type="match status" value="1"/>
</dbReference>
<evidence type="ECO:0000259" key="11">
    <source>
        <dbReference type="PROSITE" id="PS51192"/>
    </source>
</evidence>
<dbReference type="InterPro" id="IPR000629">
    <property type="entry name" value="RNA-helicase_DEAD-box_CS"/>
</dbReference>
<name>A0AAU9ILQ8_9CILI</name>
<proteinExistence type="inferred from homology"/>
<evidence type="ECO:0000256" key="7">
    <source>
        <dbReference type="ARBA" id="ARBA00047984"/>
    </source>
</evidence>
<evidence type="ECO:0000256" key="1">
    <source>
        <dbReference type="ARBA" id="ARBA00012552"/>
    </source>
</evidence>
<evidence type="ECO:0000256" key="8">
    <source>
        <dbReference type="PROSITE-ProRule" id="PRU00552"/>
    </source>
</evidence>
<feature type="domain" description="Helicase ATP-binding" evidence="11">
    <location>
        <begin position="132"/>
        <end position="312"/>
    </location>
</feature>
<dbReference type="EMBL" id="CAJZBQ010000011">
    <property type="protein sequence ID" value="CAG9314167.1"/>
    <property type="molecule type" value="Genomic_DNA"/>
</dbReference>
<dbReference type="GO" id="GO:0003723">
    <property type="term" value="F:RNA binding"/>
    <property type="evidence" value="ECO:0007669"/>
    <property type="project" value="UniProtKB-KW"/>
</dbReference>
<sequence length="506" mass="57074">MDGTKTGKYIPPHKRAQLANASPSDPPVASKFEKFLQNRNDSASVKAESSWGRRDRRNGFLDSEDLQQAELLFQQEKHEGVDFESYEDMPVEISESSFSMTNFSDCEAHPTLLANVRKMGYENPTPVQKYAIPCLFARRDLMVCAQTGSGKTASYLFPMVAKMLNDGPPAPHGGRGSYPLGFVLAPTRELSIQIHEEALKFCYKTGIKVAVVYGGADPRTQSKELERGVDIIVATPGRLIDFINRGKVNLSLTKYLILDEADRMLDMGFEPQIRTILESTTNPGKETVMCSATFPQPAQDLAVQFMKNYIFLSIGKAGSTTVNIIQTLYKVEEPDKKLFLHEKLQNLQGLVLIFVEMKRTADNLEDYLIGRGHRCASIHGDKDQPQREKVLRDFKSGKTPILVATDVAARGLDIPNVTNVINFDTPNSIEDYVHRIGRTGRVGKEGLAISFISEKSKPIIKDLYSLLLETKQDLPDWFDEMYQKTVITNRRFDYRGRPYRNNWNRN</sequence>
<dbReference type="InterPro" id="IPR014014">
    <property type="entry name" value="RNA_helicase_DEAD_Q_motif"/>
</dbReference>
<dbReference type="CDD" id="cd18787">
    <property type="entry name" value="SF2_C_DEAD"/>
    <property type="match status" value="1"/>
</dbReference>